<dbReference type="Proteomes" id="UP000618319">
    <property type="component" value="Unassembled WGS sequence"/>
</dbReference>
<keyword evidence="4" id="KW-1185">Reference proteome</keyword>
<dbReference type="PROSITE" id="PS51257">
    <property type="entry name" value="PROKAR_LIPOPROTEIN"/>
    <property type="match status" value="1"/>
</dbReference>
<reference evidence="3 4" key="1">
    <citation type="submission" date="2018-02" db="EMBL/GenBank/DDBJ databases">
        <title>Sphingobacterium KA21.</title>
        <authorList>
            <person name="Vasarhelyi B.M."/>
            <person name="Deshmukh S."/>
            <person name="Balint B."/>
            <person name="Kukolya J."/>
        </authorList>
    </citation>
    <scope>NUCLEOTIDE SEQUENCE [LARGE SCALE GENOMIC DNA]</scope>
    <source>
        <strain evidence="3 4">Ka21</strain>
    </source>
</reference>
<dbReference type="InterPro" id="IPR010131">
    <property type="entry name" value="MdtP/NodT-like"/>
</dbReference>
<dbReference type="InterPro" id="IPR003423">
    <property type="entry name" value="OMP_efflux"/>
</dbReference>
<keyword evidence="2" id="KW-0564">Palmitate</keyword>
<comment type="subcellular location">
    <subcellularLocation>
        <location evidence="2">Cell membrane</location>
        <topology evidence="2">Lipid-anchor</topology>
    </subcellularLocation>
</comment>
<accession>A0ABR9T6X7</accession>
<evidence type="ECO:0000313" key="3">
    <source>
        <dbReference type="EMBL" id="MBE8720762.1"/>
    </source>
</evidence>
<comment type="similarity">
    <text evidence="1 2">Belongs to the outer membrane factor (OMF) (TC 1.B.17) family.</text>
</comment>
<name>A0ABR9T6X7_9SPHI</name>
<dbReference type="EMBL" id="PSKQ01000018">
    <property type="protein sequence ID" value="MBE8720762.1"/>
    <property type="molecule type" value="Genomic_DNA"/>
</dbReference>
<evidence type="ECO:0000313" key="4">
    <source>
        <dbReference type="Proteomes" id="UP000618319"/>
    </source>
</evidence>
<sequence length="473" mass="52083">MNIKINFIITLFLSLALMACQTQQVVNTLPPGLPDQYRAGDSTESEANMASIPWRDFFQDSVLKELIDIAIDQNVDMQLAIKNIEASQLMLRRAKAAYLPNLQLKVAANSTNPSNNTMSGLSLGEFLGQNHVEDYTAALSLSWEADVWGKIKNQKASALASYLQTEEVRKAVQTQLVAQVAQGYYQLLMLHQLHDIARQNLNLNDSTLRIVQHQYEVGDISLLAVEQVAAQKLAAASLIPDFEQQIQIQENAIQILSGRLPQGIHTMGKLNTVVLPSYVDVGIPAELLSKRPDVKQAELAATAAQAYQQSAKAKMYPSIVISAEAGVNALKASNWFNIPASVFGAVAGSITQPVLQRRELKTQYEIARVEQEKSVIVFRQSVINAVGEVSDALISIQKLKQKQQIAQDRTNRLKNAIQHADLLFETGMATYLEVITAQSNVLQSELELTQIKKAELSAVVNLYRSLGGGWSAF</sequence>
<feature type="signal peptide" evidence="2">
    <location>
        <begin position="1"/>
        <end position="19"/>
    </location>
</feature>
<evidence type="ECO:0000256" key="1">
    <source>
        <dbReference type="ARBA" id="ARBA00007613"/>
    </source>
</evidence>
<dbReference type="Gene3D" id="1.20.1600.10">
    <property type="entry name" value="Outer membrane efflux proteins (OEP)"/>
    <property type="match status" value="1"/>
</dbReference>
<comment type="caution">
    <text evidence="3">The sequence shown here is derived from an EMBL/GenBank/DDBJ whole genome shotgun (WGS) entry which is preliminary data.</text>
</comment>
<dbReference type="RefSeq" id="WP_196940581.1">
    <property type="nucleotide sequence ID" value="NZ_MU158691.1"/>
</dbReference>
<evidence type="ECO:0000256" key="2">
    <source>
        <dbReference type="RuleBase" id="RU362097"/>
    </source>
</evidence>
<dbReference type="Pfam" id="PF02321">
    <property type="entry name" value="OEP"/>
    <property type="match status" value="2"/>
</dbReference>
<gene>
    <name evidence="3" type="ORF">C4F40_08500</name>
</gene>
<feature type="chain" id="PRO_5044956346" evidence="2">
    <location>
        <begin position="20"/>
        <end position="473"/>
    </location>
</feature>
<dbReference type="NCBIfam" id="TIGR01845">
    <property type="entry name" value="outer_NodT"/>
    <property type="match status" value="1"/>
</dbReference>
<keyword evidence="2" id="KW-0449">Lipoprotein</keyword>
<proteinExistence type="inferred from homology"/>
<keyword evidence="2" id="KW-0472">Membrane</keyword>
<keyword evidence="2" id="KW-0732">Signal</keyword>
<keyword evidence="2" id="KW-0812">Transmembrane</keyword>
<dbReference type="Gene3D" id="2.20.200.10">
    <property type="entry name" value="Outer membrane efflux proteins (OEP)"/>
    <property type="match status" value="1"/>
</dbReference>
<keyword evidence="2" id="KW-1134">Transmembrane beta strand</keyword>
<organism evidence="3 4">
    <name type="scientific">Sphingobacterium pedocola</name>
    <dbReference type="NCBI Taxonomy" id="2082722"/>
    <lineage>
        <taxon>Bacteria</taxon>
        <taxon>Pseudomonadati</taxon>
        <taxon>Bacteroidota</taxon>
        <taxon>Sphingobacteriia</taxon>
        <taxon>Sphingobacteriales</taxon>
        <taxon>Sphingobacteriaceae</taxon>
        <taxon>Sphingobacterium</taxon>
    </lineage>
</organism>
<protein>
    <submittedName>
        <fullName evidence="3">RND transporter</fullName>
    </submittedName>
</protein>
<dbReference type="PANTHER" id="PTHR30203">
    <property type="entry name" value="OUTER MEMBRANE CATION EFFLUX PROTEIN"/>
    <property type="match status" value="1"/>
</dbReference>
<dbReference type="SUPFAM" id="SSF56954">
    <property type="entry name" value="Outer membrane efflux proteins (OEP)"/>
    <property type="match status" value="1"/>
</dbReference>